<keyword evidence="1" id="KW-0694">RNA-binding</keyword>
<sequence length="117" mass="13433">MWEDPQNIEEPLANGHREDQTSSEVGHLWLELLMAIVGQQFDDLGDHICGVVVNVALWTRDSTQDDVNLRIGHIIKEKLEIPDSEPIKYEVHKELSARVGSNVKRSSSFRRSFMHKK</sequence>
<protein>
    <submittedName>
        <fullName evidence="4">Uncharacterized protein</fullName>
    </submittedName>
</protein>
<name>A0A915D7L5_9BILA</name>
<dbReference type="PANTHER" id="PTHR11960:SF69">
    <property type="entry name" value="EUKARYOTIC TRANSLATION INITIATION FACTOR 4E-3"/>
    <property type="match status" value="1"/>
</dbReference>
<accession>A0A915D7L5</accession>
<organism evidence="3 4">
    <name type="scientific">Ditylenchus dipsaci</name>
    <dbReference type="NCBI Taxonomy" id="166011"/>
    <lineage>
        <taxon>Eukaryota</taxon>
        <taxon>Metazoa</taxon>
        <taxon>Ecdysozoa</taxon>
        <taxon>Nematoda</taxon>
        <taxon>Chromadorea</taxon>
        <taxon>Rhabditida</taxon>
        <taxon>Tylenchina</taxon>
        <taxon>Tylenchomorpha</taxon>
        <taxon>Sphaerularioidea</taxon>
        <taxon>Anguinidae</taxon>
        <taxon>Anguininae</taxon>
        <taxon>Ditylenchus</taxon>
    </lineage>
</organism>
<dbReference type="AlphaFoldDB" id="A0A915D7L5"/>
<keyword evidence="1" id="KW-0648">Protein biosynthesis</keyword>
<reference evidence="4" key="1">
    <citation type="submission" date="2022-11" db="UniProtKB">
        <authorList>
            <consortium name="WormBaseParasite"/>
        </authorList>
    </citation>
    <scope>IDENTIFICATION</scope>
</reference>
<keyword evidence="3" id="KW-1185">Reference proteome</keyword>
<evidence type="ECO:0000313" key="4">
    <source>
        <dbReference type="WBParaSite" id="jg16395"/>
    </source>
</evidence>
<dbReference type="Proteomes" id="UP000887574">
    <property type="component" value="Unplaced"/>
</dbReference>
<keyword evidence="1" id="KW-0396">Initiation factor</keyword>
<dbReference type="InterPro" id="IPR001040">
    <property type="entry name" value="TIF_eIF_4E"/>
</dbReference>
<dbReference type="GO" id="GO:0003743">
    <property type="term" value="F:translation initiation factor activity"/>
    <property type="evidence" value="ECO:0007669"/>
    <property type="project" value="UniProtKB-KW"/>
</dbReference>
<evidence type="ECO:0000256" key="2">
    <source>
        <dbReference type="SAM" id="MobiDB-lite"/>
    </source>
</evidence>
<dbReference type="Pfam" id="PF01652">
    <property type="entry name" value="IF4E"/>
    <property type="match status" value="1"/>
</dbReference>
<dbReference type="PANTHER" id="PTHR11960">
    <property type="entry name" value="EUKARYOTIC TRANSLATION INITIATION FACTOR 4E RELATED"/>
    <property type="match status" value="1"/>
</dbReference>
<dbReference type="WBParaSite" id="jg16395">
    <property type="protein sequence ID" value="jg16395"/>
    <property type="gene ID" value="jg16395"/>
</dbReference>
<dbReference type="InterPro" id="IPR023398">
    <property type="entry name" value="TIF_eIF4e-like"/>
</dbReference>
<proteinExistence type="inferred from homology"/>
<evidence type="ECO:0000256" key="1">
    <source>
        <dbReference type="RuleBase" id="RU004374"/>
    </source>
</evidence>
<feature type="region of interest" description="Disordered" evidence="2">
    <location>
        <begin position="1"/>
        <end position="20"/>
    </location>
</feature>
<dbReference type="GO" id="GO:0016281">
    <property type="term" value="C:eukaryotic translation initiation factor 4F complex"/>
    <property type="evidence" value="ECO:0007669"/>
    <property type="project" value="TreeGrafter"/>
</dbReference>
<dbReference type="Gene3D" id="3.30.760.10">
    <property type="entry name" value="RNA Cap, Translation Initiation Factor Eif4e"/>
    <property type="match status" value="1"/>
</dbReference>
<dbReference type="SUPFAM" id="SSF55418">
    <property type="entry name" value="eIF4e-like"/>
    <property type="match status" value="1"/>
</dbReference>
<evidence type="ECO:0000313" key="3">
    <source>
        <dbReference type="Proteomes" id="UP000887574"/>
    </source>
</evidence>
<comment type="similarity">
    <text evidence="1">Belongs to the eukaryotic initiation factor 4E family.</text>
</comment>
<dbReference type="GO" id="GO:0000340">
    <property type="term" value="F:RNA 7-methylguanosine cap binding"/>
    <property type="evidence" value="ECO:0007669"/>
    <property type="project" value="TreeGrafter"/>
</dbReference>